<dbReference type="SUPFAM" id="SSF51126">
    <property type="entry name" value="Pectin lyase-like"/>
    <property type="match status" value="1"/>
</dbReference>
<keyword evidence="9" id="KW-1185">Reference proteome</keyword>
<feature type="region of interest" description="Disordered" evidence="6">
    <location>
        <begin position="1922"/>
        <end position="1960"/>
    </location>
</feature>
<dbReference type="Pfam" id="PF04829">
    <property type="entry name" value="PT-VENN"/>
    <property type="match status" value="1"/>
</dbReference>
<feature type="compositionally biased region" description="Low complexity" evidence="6">
    <location>
        <begin position="436"/>
        <end position="446"/>
    </location>
</feature>
<name>A0ABT5IYN5_9NEIS</name>
<comment type="similarity">
    <text evidence="5">In the N-terminal section; belongs to the CdiA toxin family.</text>
</comment>
<feature type="region of interest" description="Disordered" evidence="6">
    <location>
        <begin position="2173"/>
        <end position="2197"/>
    </location>
</feature>
<comment type="caution">
    <text evidence="8">The sequence shown here is derived from an EMBL/GenBank/DDBJ whole genome shotgun (WGS) entry which is preliminary data.</text>
</comment>
<dbReference type="Pfam" id="PF13332">
    <property type="entry name" value="Fil_haemagg_2"/>
    <property type="match status" value="3"/>
</dbReference>
<organism evidence="8 9">
    <name type="scientific">Vogesella aquatica</name>
    <dbReference type="NCBI Taxonomy" id="2984206"/>
    <lineage>
        <taxon>Bacteria</taxon>
        <taxon>Pseudomonadati</taxon>
        <taxon>Pseudomonadota</taxon>
        <taxon>Betaproteobacteria</taxon>
        <taxon>Neisseriales</taxon>
        <taxon>Chromobacteriaceae</taxon>
        <taxon>Vogesella</taxon>
    </lineage>
</organism>
<dbReference type="InterPro" id="IPR025157">
    <property type="entry name" value="Hemagglutinin_rpt"/>
</dbReference>
<evidence type="ECO:0000259" key="7">
    <source>
        <dbReference type="SMART" id="SM00912"/>
    </source>
</evidence>
<reference evidence="8 9" key="1">
    <citation type="submission" date="2023-01" db="EMBL/GenBank/DDBJ databases">
        <title>Novel species of the genus Vogesella isolated from rivers.</title>
        <authorList>
            <person name="Lu H."/>
        </authorList>
    </citation>
    <scope>NUCLEOTIDE SEQUENCE [LARGE SCALE GENOMIC DNA]</scope>
    <source>
        <strain evidence="8 9">DC21W</strain>
    </source>
</reference>
<evidence type="ECO:0000256" key="4">
    <source>
        <dbReference type="ARBA" id="ARBA00023026"/>
    </source>
</evidence>
<dbReference type="SMART" id="SM00912">
    <property type="entry name" value="Haemagg_act"/>
    <property type="match status" value="1"/>
</dbReference>
<evidence type="ECO:0000256" key="1">
    <source>
        <dbReference type="ARBA" id="ARBA00004219"/>
    </source>
</evidence>
<dbReference type="Gene3D" id="2.160.20.10">
    <property type="entry name" value="Single-stranded right-handed beta-helix, Pectin lyase-like"/>
    <property type="match status" value="1"/>
</dbReference>
<dbReference type="Proteomes" id="UP001219956">
    <property type="component" value="Unassembled WGS sequence"/>
</dbReference>
<evidence type="ECO:0000313" key="9">
    <source>
        <dbReference type="Proteomes" id="UP001219956"/>
    </source>
</evidence>
<evidence type="ECO:0000256" key="3">
    <source>
        <dbReference type="ARBA" id="ARBA00022913"/>
    </source>
</evidence>
<comment type="subcellular location">
    <subcellularLocation>
        <location evidence="1">Target cell</location>
        <location evidence="1">Target cell cytoplasm</location>
    </subcellularLocation>
</comment>
<feature type="compositionally biased region" description="Low complexity" evidence="6">
    <location>
        <begin position="2173"/>
        <end position="2194"/>
    </location>
</feature>
<keyword evidence="3" id="KW-1266">Target cell cytoplasm</keyword>
<dbReference type="InterPro" id="IPR010069">
    <property type="entry name" value="CdiA_FHA1_rpt"/>
</dbReference>
<dbReference type="Pfam" id="PF05594">
    <property type="entry name" value="Fil_haemagg"/>
    <property type="match status" value="11"/>
</dbReference>
<dbReference type="NCBIfam" id="TIGR01731">
    <property type="entry name" value="fil_hemag_20aa"/>
    <property type="match status" value="21"/>
</dbReference>
<feature type="domain" description="Filamentous haemagglutinin FhaB/tRNA nuclease CdiA-like TPS" evidence="7">
    <location>
        <begin position="88"/>
        <end position="208"/>
    </location>
</feature>
<dbReference type="InterPro" id="IPR024973">
    <property type="entry name" value="ESPR"/>
</dbReference>
<dbReference type="Pfam" id="PF13018">
    <property type="entry name" value="ESPR"/>
    <property type="match status" value="1"/>
</dbReference>
<gene>
    <name evidence="8" type="ORF">PQU95_10150</name>
</gene>
<dbReference type="InterPro" id="IPR008619">
    <property type="entry name" value="Filamentous_hemagglutn_rpt"/>
</dbReference>
<protein>
    <submittedName>
        <fullName evidence="8">Hemagglutinin repeat-containing protein</fullName>
    </submittedName>
</protein>
<dbReference type="InterPro" id="IPR006914">
    <property type="entry name" value="VENN_dom"/>
</dbReference>
<dbReference type="RefSeq" id="WP_272751887.1">
    <property type="nucleotide sequence ID" value="NZ_JAQQLF010000011.1"/>
</dbReference>
<feature type="region of interest" description="Disordered" evidence="6">
    <location>
        <begin position="436"/>
        <end position="464"/>
    </location>
</feature>
<proteinExistence type="inferred from homology"/>
<dbReference type="NCBIfam" id="TIGR01901">
    <property type="entry name" value="adhes_NPXG"/>
    <property type="match status" value="1"/>
</dbReference>
<evidence type="ECO:0000313" key="8">
    <source>
        <dbReference type="EMBL" id="MDC7717572.1"/>
    </source>
</evidence>
<evidence type="ECO:0000256" key="2">
    <source>
        <dbReference type="ARBA" id="ARBA00022656"/>
    </source>
</evidence>
<sequence length="3081" mass="313021">MNQHCYRLVFNAHRCMLMAVAEITPQQGTDTSPARTRPVVGRLSAALRPLVACLLLAHGAIWTLPAAAQIVADPAAPGKQRPTVLSTSSGAVQVNIQTPSAAGVSLNQYRQFDTGTAGTVLNNSRVNVQTQSAGWVAANPWLATGSARVIVNQVNSQNPSLLRGTLEVAGQRAEVIIANPAGLQVNGATFLNASRTVLTSGTPVINGGSLDGYRVSGGQVSIGGDGLDTSASDYTAILARSVAANAGIWAQQLQVGTGSQAYAADGSAQGALAASGPAPAFALDVAALGGMYAGKIVLVGTEHGLGVRNAGKLVAGAGGLRLQTDGQLLNSGTLAATDAAADVQLQTGAVYNGGTLSSARNLQLDSSGQLSNQGTLSAARQLTLNATQIDNASSGAIDAQRLAITTATLSNSGQLRQSGSQVLALQAGQLQNSGSIGALPAAPGSGAPAGGSSGSAGSTVAQPLPLPLPEVAPAAGSSVQTAAPEVLPAGSIQVSGLLDNRGRILANGGIDLASQGGLVNHGTLALGQLQVSGERFDNSQGSLGAQAANIDTLSIGNQQGKLQIQGAAVLHSQAFDNRDGQIGAGGSLQLRSGQLDNQRGSVVAGQALTVQGEALDNRDGVLASRQDSASLKLATVDNQRGQLLAAASLQLTAVGALDNRQGSTQASTLQLQAASVDNRGGTLAADTLSSRSGTFDNSGGLMQASQQLSLDTQGQALTNGDSGNQRGILSGGGLQLNVGELANLAGGRIQATGRLQLDSGTLHNQQASISGGELALQTGQLHNLGGQIQASGALSIDTHGQALTNDSGASMISAGPLRLQSAELLNGTGSTIASQQGLQLQADSVRNAGLLASQGALQLQAAGLDNRSGQLQAATLGIQLGHGTLDNRQGLLLGSQALTLQAGNIDNRQTGNAEQGIQGGQLQLAAAGIDNSQGQVRSAGDSLLQLDNRLDNAGGTVASGGRLQLTAAGIDNAGGQLQAGQDLKLVAASLTGSGTLGAGRDVALQLQTSVILAGSTQAGRHLQLSTPGSLSHSGTLRAGGQASLQVAALDNQAGAEISAQALGITVASRVDNAGLIDAGQLTISAPEAIANQPGGRLYGDRVALATASLLNQSDASHAATIAARQDLQLGVGQLVNAENSLIYSDGHLAIGGQLDSQQQATGSAQLVHNQSATIEAQGDVAIAADTLRNERLRTSITQQNSIDETAYMQVASWQGNGPNGGALRPSANYRAYETLYLNPADILSNDSIITPDGKQLGRAVVRVTPQTSSFFLASGAFSIGERWRLTTAAPATRTIYYLWRQDGQANPDQVVGGDDPFAELVPQQGYQYGDVQYSQAYGTCRTDCVQLFAPYQLDDPVHTIVHRLNHLSQEPGNEVARIAHHTAIDDVLADGAGAAAVIRAGGNMQLNPGQLLDNRYSQIAAGGSLLVDGRSEGQGSSKVVNTAATLYRLHQFSNTHITYGMGSYQGSAPDIRETLGSVAASITANQSLAINGGEVSNLDQGRNAPHIQTPAAPGAEVANVRGGSDGIIRVTPPAGAMSGQVSTSSVNVTLPRSSLYHTTAASSPYLIQTDPAFTQYWQWLGSDYMLQGMAIDPATAQQRLGDGYYEQKLIRDQVAQLTGRRFLNGYASDEAQYRALMDNGLTFARQYGLRPGVALCPEQMARLSSDIVWLVAQTVTLPDGSQKTALVPQVYVKLKPGDISADGALLAADRLQLKLAGDLTNQGQIAGRQLLTISADNLHNLGGKLQGQDIALQARTDIHNLGGEMRAGSSLQLAAGRDITVSSTTHSQQYGSGDNRLQQTTVERVAGLYVDGGAGVLLASAGRDLTLAGAQLANNGSGATVLQAGRDVNLATVSSGESRDVRWNATDRLHSSQQQETGSSIHTAGDLAIVARQDLNARAANLASDKGAVALQAGRDLKLVNGENTRNEDWQTQSSKKGLLSSKTTNESYQRQQTDIVSSSVSGHSVSLQAGGNMAIQASQVVSDQATRLQAGGNIAITSATASDSYSSQRDEKKSGLMGSGGLGFTIGKAAQGNVNGVSTTLAVGSTVGSVQGDVVILAGKDLQLKGSDVIAGQDITMAAQNVRIEHAEHTQTQQTSSYSKQSGLTVALSGGVVDAAQTAVSAAQAAGNSNNSRLAALQSVKAGLAGYQAVQTAQQGGGSGEVADPSFAGVSVSLGSQRSQSQSQTSSSNASSSELNAGRNVHIIATGDGSKGADGVAQSGDISVTGSSIKAQNVTLDAARDITLQSAHNRSDTTGSNSSSGAAIGVSVGVGSGKAGISVFANANRASGKENGDTDSYTETNITAGQTLTLRSGRDTTLTGALASGDTMAAKVGRNLTLTSQQDQDHYASQQRSISAGGSVAIIGTGGGVNASLSRQRIDSQYQSVAEQTGLYAGQGGFNVQVGSHTQLDGAVIASSASPEQNRLSTATLGWQDLQNRAEYRVESQSIGASSSASASGNLAANALGNASTVLNGGHTQGSASSTTLAAISAGSLTVRDSAAQQQDTATLRRDASGTANGLSPLFNKQAELDRLQAIQLIGDIGQQTLQIANTHKRAELNAATERAKADPAYANSADYQQLQATWGKGGSVQQAVTAVTAALQGLAGGDASAAIAGAAAPYLATQIKQLTTDPATGQVNTAANAMAHALLGATLAAAKGDNAVAGAAGAGSASLIAATLAQNLYGSDAANLTESQKDTVAALTTLAGSLAGGIAGGNTASALSGGQGAKNEVENNSLSKQQAANWVEQFRRQAASWTPAQLEQTMSQYRQESAELTRAAATCQSSSACQQLAGQLKANSTWLEMMANAFTGKDPQRASLYRHEANAAQQDYLQAINRMADHQQGLGSGWNSGQSAAMTVQGIASGKPYADYEIQNQQRFGVMASSVLLPAAGGLVAGSAVSHSMLTAGAIGAGFDAAGQYTLNCMAGNCNPGDVRLAQSLFAGNTAMIAGPLVGPVAGKLQAIGVGALPSTIGVAGTLGFATAFTNTSFNNIHLGEDKNAFIAGSLGAVAGAAGSGASSLLLKPSTDAWQAWQQSLSPSLSRLVQAPPPSVPPKTAAQVLDAVISNSPSFVDVPNNDAKKVP</sequence>
<dbReference type="Pfam" id="PF05860">
    <property type="entry name" value="TPS"/>
    <property type="match status" value="1"/>
</dbReference>
<evidence type="ECO:0000256" key="5">
    <source>
        <dbReference type="ARBA" id="ARBA00024043"/>
    </source>
</evidence>
<evidence type="ECO:0000256" key="6">
    <source>
        <dbReference type="SAM" id="MobiDB-lite"/>
    </source>
</evidence>
<keyword evidence="2" id="KW-0800">Toxin</keyword>
<feature type="compositionally biased region" description="Polar residues" evidence="6">
    <location>
        <begin position="1946"/>
        <end position="1956"/>
    </location>
</feature>
<dbReference type="EMBL" id="JAQQLF010000011">
    <property type="protein sequence ID" value="MDC7717572.1"/>
    <property type="molecule type" value="Genomic_DNA"/>
</dbReference>
<dbReference type="InterPro" id="IPR012334">
    <property type="entry name" value="Pectin_lyas_fold"/>
</dbReference>
<dbReference type="InterPro" id="IPR011050">
    <property type="entry name" value="Pectin_lyase_fold/virulence"/>
</dbReference>
<accession>A0ABT5IYN5</accession>
<feature type="compositionally biased region" description="Low complexity" evidence="6">
    <location>
        <begin position="1931"/>
        <end position="1945"/>
    </location>
</feature>
<keyword evidence="4" id="KW-0843">Virulence</keyword>
<dbReference type="InterPro" id="IPR008638">
    <property type="entry name" value="FhaB/CdiA-like_TPS"/>
</dbReference>